<proteinExistence type="predicted"/>
<accession>A0A6J5N9J4</accession>
<gene>
    <name evidence="1" type="ORF">UFOVP661_7</name>
</gene>
<evidence type="ECO:0000313" key="1">
    <source>
        <dbReference type="EMBL" id="CAB4155583.1"/>
    </source>
</evidence>
<reference evidence="1" key="1">
    <citation type="submission" date="2020-04" db="EMBL/GenBank/DDBJ databases">
        <authorList>
            <person name="Chiriac C."/>
            <person name="Salcher M."/>
            <person name="Ghai R."/>
            <person name="Kavagutti S V."/>
        </authorList>
    </citation>
    <scope>NUCLEOTIDE SEQUENCE</scope>
</reference>
<sequence>MPLIKGSSKSTVSKNISEMMHSGYPQKQAIAAALNVANKARNKRADGGMLLGYAKGGEATKQHVGPIHSVVAGRTDHLPMNVPSGSYVIPADIISAMGEGNTMAGFRVAKEIFGDTHDGAVGGNSFSSVPIVAAGGEYVVHPDDVCNLGGGDLDEGHKILDSFVKKMRAKTVQTLQNLPGPKKD</sequence>
<name>A0A6J5N9J4_9CAUD</name>
<organism evidence="1">
    <name type="scientific">uncultured Caudovirales phage</name>
    <dbReference type="NCBI Taxonomy" id="2100421"/>
    <lineage>
        <taxon>Viruses</taxon>
        <taxon>Duplodnaviria</taxon>
        <taxon>Heunggongvirae</taxon>
        <taxon>Uroviricota</taxon>
        <taxon>Caudoviricetes</taxon>
        <taxon>Peduoviridae</taxon>
        <taxon>Maltschvirus</taxon>
        <taxon>Maltschvirus maltsch</taxon>
    </lineage>
</organism>
<dbReference type="EMBL" id="LR796642">
    <property type="protein sequence ID" value="CAB4155583.1"/>
    <property type="molecule type" value="Genomic_DNA"/>
</dbReference>
<protein>
    <submittedName>
        <fullName evidence="1">Uncharacterized protein</fullName>
    </submittedName>
</protein>